<keyword evidence="1" id="KW-0880">Kelch repeat</keyword>
<keyword evidence="3" id="KW-1133">Transmembrane helix</keyword>
<dbReference type="SUPFAM" id="SSF117281">
    <property type="entry name" value="Kelch motif"/>
    <property type="match status" value="2"/>
</dbReference>
<protein>
    <submittedName>
        <fullName evidence="6">Uncharacterized protein</fullName>
    </submittedName>
</protein>
<evidence type="ECO:0000256" key="1">
    <source>
        <dbReference type="ARBA" id="ARBA00022441"/>
    </source>
</evidence>
<keyword evidence="3" id="KW-0812">Transmembrane</keyword>
<dbReference type="Gene3D" id="2.120.10.80">
    <property type="entry name" value="Kelch-type beta propeller"/>
    <property type="match status" value="2"/>
</dbReference>
<name>A0A1R2BP68_9CILI</name>
<evidence type="ECO:0000259" key="5">
    <source>
        <dbReference type="Pfam" id="PF24981"/>
    </source>
</evidence>
<evidence type="ECO:0000256" key="2">
    <source>
        <dbReference type="ARBA" id="ARBA00022737"/>
    </source>
</evidence>
<dbReference type="InterPro" id="IPR056737">
    <property type="entry name" value="Beta-prop_ATRN-MKLN-like"/>
</dbReference>
<dbReference type="AlphaFoldDB" id="A0A1R2BP68"/>
<comment type="caution">
    <text evidence="6">The sequence shown here is derived from an EMBL/GenBank/DDBJ whole genome shotgun (WGS) entry which is preliminary data.</text>
</comment>
<evidence type="ECO:0000259" key="4">
    <source>
        <dbReference type="Pfam" id="PF07699"/>
    </source>
</evidence>
<feature type="domain" description="Tyrosine-protein kinase ephrin type A/B receptor-like" evidence="4">
    <location>
        <begin position="658"/>
        <end position="697"/>
    </location>
</feature>
<dbReference type="Proteomes" id="UP000187209">
    <property type="component" value="Unassembled WGS sequence"/>
</dbReference>
<dbReference type="InterPro" id="IPR015915">
    <property type="entry name" value="Kelch-typ_b-propeller"/>
</dbReference>
<feature type="transmembrane region" description="Helical" evidence="3">
    <location>
        <begin position="807"/>
        <end position="826"/>
    </location>
</feature>
<feature type="transmembrane region" description="Helical" evidence="3">
    <location>
        <begin position="759"/>
        <end position="777"/>
    </location>
</feature>
<gene>
    <name evidence="6" type="ORF">SteCoe_21516</name>
</gene>
<dbReference type="InterPro" id="IPR011641">
    <property type="entry name" value="Tyr-kin_ephrin_A/B_rcpt-like"/>
</dbReference>
<dbReference type="Gene3D" id="2.10.50.10">
    <property type="entry name" value="Tumor Necrosis Factor Receptor, subunit A, domain 2"/>
    <property type="match status" value="1"/>
</dbReference>
<proteinExistence type="predicted"/>
<evidence type="ECO:0000313" key="7">
    <source>
        <dbReference type="Proteomes" id="UP000187209"/>
    </source>
</evidence>
<dbReference type="Pfam" id="PF07699">
    <property type="entry name" value="Ephrin_rec_like"/>
    <property type="match status" value="1"/>
</dbReference>
<keyword evidence="2" id="KW-0677">Repeat</keyword>
<dbReference type="OrthoDB" id="346529at2759"/>
<sequence length="1152" mass="130985">MILFLIQCVLSLEITPIPKNLTPPTVRRSISAVYNKINNSVYLFGGCKQAAETFSNIMWRFDLTENIWEHLNIKSPLIPEVRYGTSMSIFQDLIFVYGGSTHLGSSSDLWTYNLTSNSWLLIERKGEAPKELSLAAHYTFELGNTSYFAIYGGYSMEGLSNDLYLMDLSTLIWTKMPQRGDIPPLMKGIGMVFYHQSLYIWGLPESDLESNDTVLYLYNLTSLSWHYISTTGDFPEKRSSHGVALIDNYYYIFFGINYHANIDVSSTYRVNLDTGVWENVKISGPTIVRSMFGYIQVGNQVWIFCGSSLTGLYNSIYKFDFIKNELITVFNNTRVPKRRHSYSMDRIGTKLILFGGTDQEFIYNELYAFDLISEDWVLHTPLGTAPLPRYNHCSTVFKGLYLVIFGGEDLNGYFADFFIYNFNKNSWSIIKTDISIGARTGCCMTSYEEYIIVHGGKTTRASATDEILILNFYLKTLSVLSDFEKKSINVNLMNHKCWIRIENQQAYLVLANGERPDLSSSKKIYSVSLESLLNKSAKWMVLKDTDEEINWASSGIVNMGDWFIQIGGCKRALYASSLINVVFLDDVKKPLTISNTENQIYWYKHGVGHFRRRVYVGFSGAYYGNLIKKEFLISHFYRITPGDDEKIFFPCSAGTYGNDCNVCPKGTYSDTIGALECKKCPAGTYGLYEAATSIFMCFPCKFNYFNPDKGKKECIFCESTKFCPVGSSKPTNYIQFEDIIVTSPAPYASDIKDPFDGKIYYIVYFLAAAGFLIFITVPKLRITLSKLDYFSEKHNTMINQPLIKTKTALGGFFTFIFIIFAIIYTSQIINSYANDNIIETKSLVPSVTIEEIFSSSEFIISIELFYYRGECIVRDEICSKNMNTEANDVKWKKKCYKPRDDLCVVKLECNNCEIPGDLMISNKVCEFGSLASAIRVNVSSDSSIPGYISAVSFTINHIDGKVFRGSEPSIFYFEVTPSLFLSESSDWPNIQRGYHIGAKNLPEKGTSIQGDEYLIFRIDSESCVAVNIKLDKASSILVTSRLLVFSFWLIVSTVIGSIFGFLELFCISMIVMEKLEDCIGGKYQKMFLLEKMIRKRYLISLSFEQERTLRRDGTLTRKVSTKPRLGSIPNLSQITEIHSECDKSFSQSITER</sequence>
<dbReference type="PANTHER" id="PTHR46093">
    <property type="entry name" value="ACYL-COA-BINDING DOMAIN-CONTAINING PROTEIN 5"/>
    <property type="match status" value="1"/>
</dbReference>
<keyword evidence="7" id="KW-1185">Reference proteome</keyword>
<dbReference type="SMART" id="SM01411">
    <property type="entry name" value="Ephrin_rec_like"/>
    <property type="match status" value="1"/>
</dbReference>
<dbReference type="Pfam" id="PF24981">
    <property type="entry name" value="Beta-prop_ATRN-LZTR1"/>
    <property type="match status" value="1"/>
</dbReference>
<feature type="domain" description="Attractin/MKLN-like beta-propeller" evidence="5">
    <location>
        <begin position="41"/>
        <end position="182"/>
    </location>
</feature>
<keyword evidence="3" id="KW-0472">Membrane</keyword>
<organism evidence="6 7">
    <name type="scientific">Stentor coeruleus</name>
    <dbReference type="NCBI Taxonomy" id="5963"/>
    <lineage>
        <taxon>Eukaryota</taxon>
        <taxon>Sar</taxon>
        <taxon>Alveolata</taxon>
        <taxon>Ciliophora</taxon>
        <taxon>Postciliodesmatophora</taxon>
        <taxon>Heterotrichea</taxon>
        <taxon>Heterotrichida</taxon>
        <taxon>Stentoridae</taxon>
        <taxon>Stentor</taxon>
    </lineage>
</organism>
<evidence type="ECO:0000313" key="6">
    <source>
        <dbReference type="EMBL" id="OMJ78639.1"/>
    </source>
</evidence>
<dbReference type="EMBL" id="MPUH01000512">
    <property type="protein sequence ID" value="OMJ78639.1"/>
    <property type="molecule type" value="Genomic_DNA"/>
</dbReference>
<feature type="transmembrane region" description="Helical" evidence="3">
    <location>
        <begin position="1042"/>
        <end position="1065"/>
    </location>
</feature>
<dbReference type="PANTHER" id="PTHR46093:SF18">
    <property type="entry name" value="FIBRONECTIN TYPE-III DOMAIN-CONTAINING PROTEIN"/>
    <property type="match status" value="1"/>
</dbReference>
<reference evidence="6 7" key="1">
    <citation type="submission" date="2016-11" db="EMBL/GenBank/DDBJ databases">
        <title>The macronuclear genome of Stentor coeruleus: a giant cell with tiny introns.</title>
        <authorList>
            <person name="Slabodnick M."/>
            <person name="Ruby J.G."/>
            <person name="Reiff S.B."/>
            <person name="Swart E.C."/>
            <person name="Gosai S."/>
            <person name="Prabakaran S."/>
            <person name="Witkowska E."/>
            <person name="Larue G.E."/>
            <person name="Fisher S."/>
            <person name="Freeman R.M."/>
            <person name="Gunawardena J."/>
            <person name="Chu W."/>
            <person name="Stover N.A."/>
            <person name="Gregory B.D."/>
            <person name="Nowacki M."/>
            <person name="Derisi J."/>
            <person name="Roy S.W."/>
            <person name="Marshall W.F."/>
            <person name="Sood P."/>
        </authorList>
    </citation>
    <scope>NUCLEOTIDE SEQUENCE [LARGE SCALE GENOMIC DNA]</scope>
    <source>
        <strain evidence="6">WM001</strain>
    </source>
</reference>
<dbReference type="Pfam" id="PF24681">
    <property type="entry name" value="Kelch_KLHDC2_KLHL20_DRC7"/>
    <property type="match status" value="1"/>
</dbReference>
<evidence type="ECO:0000256" key="3">
    <source>
        <dbReference type="SAM" id="Phobius"/>
    </source>
</evidence>
<accession>A0A1R2BP68</accession>